<dbReference type="SMART" id="SM00248">
    <property type="entry name" value="ANK"/>
    <property type="match status" value="2"/>
</dbReference>
<evidence type="ECO:0000313" key="6">
    <source>
        <dbReference type="Proteomes" id="UP000006201"/>
    </source>
</evidence>
<feature type="transmembrane region" description="Helical" evidence="4">
    <location>
        <begin position="362"/>
        <end position="382"/>
    </location>
</feature>
<accession>A4CBC6</accession>
<evidence type="ECO:0000256" key="3">
    <source>
        <dbReference type="PROSITE-ProRule" id="PRU00023"/>
    </source>
</evidence>
<evidence type="ECO:0000256" key="4">
    <source>
        <dbReference type="SAM" id="Phobius"/>
    </source>
</evidence>
<keyword evidence="4" id="KW-0812">Transmembrane</keyword>
<gene>
    <name evidence="5" type="ORF">PTD2_17615</name>
</gene>
<dbReference type="AlphaFoldDB" id="A4CBC6"/>
<dbReference type="PANTHER" id="PTHR24203">
    <property type="entry name" value="ANKYRIN REPEAT FAMILY PROTEIN"/>
    <property type="match status" value="1"/>
</dbReference>
<sequence length="452" mass="51967">MFYVWRDVLSNENVLIWPKQYPLLIKGLLEQNGAHILDALEQWPVCQERIDDKGIALTVLPPLFYLLWQKPAEPFQGCCFQHIYEYDDDEQRYIEQVLAHLKSQSMSNEQVTFLLLERLLNYLPIKSQFIQYSQLSLARLCHQLHAYQILQYSLAQGLVLSQDDVMSLWRDEELHALLAPYLKTAVEQTPQLVQILTERLLQGEDYFGLLVALQEDDTDLNLLEQALLAHIKDKSAKQSLCKRFLTQGATGCVADEQGCTAMMWAAERGFVDILVNNLSPTTLKSVDKAGNTLLHYAVLGQSESCIALLLKNGVDYTKKNKAGQTAYQTAVDQGFRLVLRQFEKDFGIKELSAKQQIKRIDIVHLLHALVCWLLPLQLFFFFKPDFDYKVESSFFIVISTLLMLFYAVSLKRCNLYPYIKHPWSLFLLRVMSSISLLGQMLLLFVVVITILT</sequence>
<keyword evidence="2 3" id="KW-0040">ANK repeat</keyword>
<dbReference type="InterPro" id="IPR002110">
    <property type="entry name" value="Ankyrin_rpt"/>
</dbReference>
<keyword evidence="6" id="KW-1185">Reference proteome</keyword>
<dbReference type="Gene3D" id="1.25.40.20">
    <property type="entry name" value="Ankyrin repeat-containing domain"/>
    <property type="match status" value="2"/>
</dbReference>
<proteinExistence type="predicted"/>
<dbReference type="Pfam" id="PF12796">
    <property type="entry name" value="Ank_2"/>
    <property type="match status" value="1"/>
</dbReference>
<dbReference type="STRING" id="87626.PTD2_17615"/>
<dbReference type="PANTHER" id="PTHR24203:SF45">
    <property type="entry name" value="ANKYRIN REPEAT DOMAIN 6"/>
    <property type="match status" value="1"/>
</dbReference>
<dbReference type="PROSITE" id="PS50297">
    <property type="entry name" value="ANK_REP_REGION"/>
    <property type="match status" value="1"/>
</dbReference>
<comment type="caution">
    <text evidence="5">The sequence shown here is derived from an EMBL/GenBank/DDBJ whole genome shotgun (WGS) entry which is preliminary data.</text>
</comment>
<evidence type="ECO:0000256" key="2">
    <source>
        <dbReference type="ARBA" id="ARBA00023043"/>
    </source>
</evidence>
<protein>
    <submittedName>
        <fullName evidence="5">Putative membrane protein with ankyrin repeat</fullName>
    </submittedName>
</protein>
<evidence type="ECO:0000256" key="1">
    <source>
        <dbReference type="ARBA" id="ARBA00022737"/>
    </source>
</evidence>
<feature type="transmembrane region" description="Helical" evidence="4">
    <location>
        <begin position="426"/>
        <end position="451"/>
    </location>
</feature>
<dbReference type="EMBL" id="AAOH01000005">
    <property type="protein sequence ID" value="EAR27663.1"/>
    <property type="molecule type" value="Genomic_DNA"/>
</dbReference>
<dbReference type="SUPFAM" id="SSF48403">
    <property type="entry name" value="Ankyrin repeat"/>
    <property type="match status" value="1"/>
</dbReference>
<reference evidence="5 6" key="1">
    <citation type="submission" date="2006-02" db="EMBL/GenBank/DDBJ databases">
        <authorList>
            <person name="Moran M.A."/>
            <person name="Kjelleberg S."/>
            <person name="Egan S."/>
            <person name="Saunders N."/>
            <person name="Thomas T."/>
            <person name="Ferriera S."/>
            <person name="Johnson J."/>
            <person name="Kravitz S."/>
            <person name="Halpern A."/>
            <person name="Remington K."/>
            <person name="Beeson K."/>
            <person name="Tran B."/>
            <person name="Rogers Y.-H."/>
            <person name="Friedman R."/>
            <person name="Venter J.C."/>
        </authorList>
    </citation>
    <scope>NUCLEOTIDE SEQUENCE [LARGE SCALE GENOMIC DNA]</scope>
    <source>
        <strain evidence="5 6">D2</strain>
    </source>
</reference>
<dbReference type="HOGENOM" id="CLU_605293_0_0_6"/>
<evidence type="ECO:0000313" key="5">
    <source>
        <dbReference type="EMBL" id="EAR27663.1"/>
    </source>
</evidence>
<name>A4CBC6_9GAMM</name>
<dbReference type="PROSITE" id="PS50088">
    <property type="entry name" value="ANK_REPEAT"/>
    <property type="match status" value="1"/>
</dbReference>
<feature type="repeat" description="ANK" evidence="3">
    <location>
        <begin position="289"/>
        <end position="321"/>
    </location>
</feature>
<feature type="transmembrane region" description="Helical" evidence="4">
    <location>
        <begin position="394"/>
        <end position="414"/>
    </location>
</feature>
<dbReference type="eggNOG" id="ENOG502Z87K">
    <property type="taxonomic scope" value="Bacteria"/>
</dbReference>
<organism evidence="5 6">
    <name type="scientific">Pseudoalteromonas tunicata D2</name>
    <dbReference type="NCBI Taxonomy" id="87626"/>
    <lineage>
        <taxon>Bacteria</taxon>
        <taxon>Pseudomonadati</taxon>
        <taxon>Pseudomonadota</taxon>
        <taxon>Gammaproteobacteria</taxon>
        <taxon>Alteromonadales</taxon>
        <taxon>Pseudoalteromonadaceae</taxon>
        <taxon>Pseudoalteromonas</taxon>
    </lineage>
</organism>
<keyword evidence="1" id="KW-0677">Repeat</keyword>
<dbReference type="InterPro" id="IPR036770">
    <property type="entry name" value="Ankyrin_rpt-contain_sf"/>
</dbReference>
<keyword evidence="4" id="KW-0472">Membrane</keyword>
<dbReference type="Proteomes" id="UP000006201">
    <property type="component" value="Unassembled WGS sequence"/>
</dbReference>
<keyword evidence="4" id="KW-1133">Transmembrane helix</keyword>